<sequence>MEGGEWAARGAVWREKARDLQIRLRDRFRVTVTRPRRWTTGLPEAADSCYSATLRRAILRLRSLLGDASLSSPSSSMPMPPPSRILRVKTESEDEDRIDGSVIFQLLQYVAIPVIGNVCHVFMHGLNHIQIYGLEKFHSALLRRPKGKALLTVSNHVASVDDPFVIASLLPPSVMLDARNVRWTLCATDRCFRNPTLSTFFSCCKVLPVSRGDGVYQKGMDMALSKLNNGGWVHIFPEGSRSRDGGRTMASSKRGVGRLVMDADNTPIVIPLVHTGMQEIMPIGSCLPRIGKRVTVLVGDPITFEDLDLRSDESPTREAFYDAASTRIGHRLRELKLQAEQISSSLEQQQPPLRPGERATDLWRHADWEAFGTGTFMPSPQEGYSPPSAPSPPVPLPPIADNDDTEEAATDRRSLTIGFSYYYDGGGGGMVSRIRRLVPPTEFMGFAARGLLMCGGAEEGWCCLPEEQRRGRGRPL</sequence>
<keyword evidence="8" id="KW-0472">Membrane</keyword>
<dbReference type="Proteomes" id="UP000663760">
    <property type="component" value="Chromosome 7"/>
</dbReference>
<reference evidence="14" key="1">
    <citation type="submission" date="2020-02" db="EMBL/GenBank/DDBJ databases">
        <authorList>
            <person name="Scholz U."/>
            <person name="Mascher M."/>
            <person name="Fiebig A."/>
        </authorList>
    </citation>
    <scope>NUCLEOTIDE SEQUENCE</scope>
</reference>
<accession>A0A7I8KSA9</accession>
<feature type="region of interest" description="Disordered" evidence="12">
    <location>
        <begin position="374"/>
        <end position="409"/>
    </location>
</feature>
<dbReference type="PANTHER" id="PTHR12497:SF0">
    <property type="entry name" value="TAFAZZIN"/>
    <property type="match status" value="1"/>
</dbReference>
<keyword evidence="5" id="KW-0999">Mitochondrion inner membrane</keyword>
<comment type="catalytic activity">
    <reaction evidence="11">
        <text>1'-[1,2-diacyl-sn-glycero-3-phospho],3'-[1-acyl-sn-glycero-3-phospho]-glycerol + a 1,2-diacyl-sn-glycero-3-phosphocholine = a cardiolipin + a 1-acyl-sn-glycero-3-phosphocholine</text>
        <dbReference type="Rhea" id="RHEA:33731"/>
        <dbReference type="ChEBI" id="CHEBI:57643"/>
        <dbReference type="ChEBI" id="CHEBI:58168"/>
        <dbReference type="ChEBI" id="CHEBI:62237"/>
        <dbReference type="ChEBI" id="CHEBI:64743"/>
    </reaction>
    <physiologicalReaction direction="left-to-right" evidence="11">
        <dbReference type="Rhea" id="RHEA:33732"/>
    </physiologicalReaction>
    <physiologicalReaction direction="right-to-left" evidence="11">
        <dbReference type="Rhea" id="RHEA:33733"/>
    </physiologicalReaction>
</comment>
<dbReference type="GO" id="GO:0005743">
    <property type="term" value="C:mitochondrial inner membrane"/>
    <property type="evidence" value="ECO:0007669"/>
    <property type="project" value="UniProtKB-SubCell"/>
</dbReference>
<evidence type="ECO:0000256" key="5">
    <source>
        <dbReference type="ARBA" id="ARBA00022792"/>
    </source>
</evidence>
<feature type="compositionally biased region" description="Pro residues" evidence="12">
    <location>
        <begin position="387"/>
        <end position="398"/>
    </location>
</feature>
<dbReference type="AlphaFoldDB" id="A0A7I8KSA9"/>
<protein>
    <recommendedName>
        <fullName evidence="13">Phospholipid/glycerol acyltransferase domain-containing protein</fullName>
    </recommendedName>
</protein>
<comment type="subcellular location">
    <subcellularLocation>
        <location evidence="1">Mitochondrion inner membrane</location>
        <topology evidence="1">Peripheral membrane protein</topology>
        <orientation evidence="1">Intermembrane side</orientation>
    </subcellularLocation>
    <subcellularLocation>
        <location evidence="10">Mitochondrion outer membrane</location>
        <topology evidence="10">Peripheral membrane protein</topology>
        <orientation evidence="10">Intermembrane side</orientation>
    </subcellularLocation>
</comment>
<evidence type="ECO:0000256" key="4">
    <source>
        <dbReference type="ARBA" id="ARBA00022787"/>
    </source>
</evidence>
<dbReference type="GO" id="GO:0005741">
    <property type="term" value="C:mitochondrial outer membrane"/>
    <property type="evidence" value="ECO:0007669"/>
    <property type="project" value="UniProtKB-SubCell"/>
</dbReference>
<evidence type="ECO:0000256" key="6">
    <source>
        <dbReference type="ARBA" id="ARBA00023098"/>
    </source>
</evidence>
<name>A0A7I8KSA9_SPIIN</name>
<evidence type="ECO:0000313" key="14">
    <source>
        <dbReference type="EMBL" id="CAA7399904.1"/>
    </source>
</evidence>
<keyword evidence="9" id="KW-0012">Acyltransferase</keyword>
<evidence type="ECO:0000256" key="3">
    <source>
        <dbReference type="ARBA" id="ARBA00022679"/>
    </source>
</evidence>
<evidence type="ECO:0000256" key="2">
    <source>
        <dbReference type="ARBA" id="ARBA00010524"/>
    </source>
</evidence>
<dbReference type="OrthoDB" id="193467at2759"/>
<evidence type="ECO:0000256" key="10">
    <source>
        <dbReference type="ARBA" id="ARBA00024323"/>
    </source>
</evidence>
<keyword evidence="4" id="KW-1000">Mitochondrion outer membrane</keyword>
<proteinExistence type="inferred from homology"/>
<evidence type="ECO:0000256" key="8">
    <source>
        <dbReference type="ARBA" id="ARBA00023136"/>
    </source>
</evidence>
<keyword evidence="6" id="KW-0443">Lipid metabolism</keyword>
<dbReference type="PANTHER" id="PTHR12497">
    <property type="entry name" value="TAZ PROTEIN TAFAZZIN"/>
    <property type="match status" value="1"/>
</dbReference>
<dbReference type="InterPro" id="IPR000872">
    <property type="entry name" value="Tafazzin"/>
</dbReference>
<evidence type="ECO:0000259" key="13">
    <source>
        <dbReference type="SMART" id="SM00563"/>
    </source>
</evidence>
<dbReference type="PRINTS" id="PR00979">
    <property type="entry name" value="TAFAZZIN"/>
</dbReference>
<dbReference type="CDD" id="cd07989">
    <property type="entry name" value="LPLAT_AGPAT-like"/>
    <property type="match status" value="1"/>
</dbReference>
<evidence type="ECO:0000313" key="15">
    <source>
        <dbReference type="Proteomes" id="UP000663760"/>
    </source>
</evidence>
<dbReference type="GO" id="GO:0008374">
    <property type="term" value="F:O-acyltransferase activity"/>
    <property type="evidence" value="ECO:0007669"/>
    <property type="project" value="TreeGrafter"/>
</dbReference>
<keyword evidence="3" id="KW-0808">Transferase</keyword>
<dbReference type="Pfam" id="PF01553">
    <property type="entry name" value="Acyltransferase"/>
    <property type="match status" value="1"/>
</dbReference>
<keyword evidence="15" id="KW-1185">Reference proteome</keyword>
<evidence type="ECO:0000256" key="9">
    <source>
        <dbReference type="ARBA" id="ARBA00023315"/>
    </source>
</evidence>
<dbReference type="EMBL" id="LR746270">
    <property type="protein sequence ID" value="CAA7399904.1"/>
    <property type="molecule type" value="Genomic_DNA"/>
</dbReference>
<dbReference type="InterPro" id="IPR002123">
    <property type="entry name" value="Plipid/glycerol_acylTrfase"/>
</dbReference>
<dbReference type="GO" id="GO:0006644">
    <property type="term" value="P:phospholipid metabolic process"/>
    <property type="evidence" value="ECO:0007669"/>
    <property type="project" value="InterPro"/>
</dbReference>
<evidence type="ECO:0000256" key="1">
    <source>
        <dbReference type="ARBA" id="ARBA00004137"/>
    </source>
</evidence>
<dbReference type="SUPFAM" id="SSF69593">
    <property type="entry name" value="Glycerol-3-phosphate (1)-acyltransferase"/>
    <property type="match status" value="1"/>
</dbReference>
<comment type="similarity">
    <text evidence="2">Belongs to the taffazin family.</text>
</comment>
<dbReference type="SMART" id="SM00563">
    <property type="entry name" value="PlsC"/>
    <property type="match status" value="1"/>
</dbReference>
<evidence type="ECO:0000256" key="11">
    <source>
        <dbReference type="ARBA" id="ARBA00047906"/>
    </source>
</evidence>
<keyword evidence="7" id="KW-0496">Mitochondrion</keyword>
<evidence type="ECO:0000256" key="7">
    <source>
        <dbReference type="ARBA" id="ARBA00023128"/>
    </source>
</evidence>
<evidence type="ECO:0000256" key="12">
    <source>
        <dbReference type="SAM" id="MobiDB-lite"/>
    </source>
</evidence>
<gene>
    <name evidence="14" type="ORF">SI8410_07010574</name>
</gene>
<feature type="domain" description="Phospholipid/glycerol acyltransferase" evidence="13">
    <location>
        <begin position="150"/>
        <end position="277"/>
    </location>
</feature>
<organism evidence="14 15">
    <name type="scientific">Spirodela intermedia</name>
    <name type="common">Intermediate duckweed</name>
    <dbReference type="NCBI Taxonomy" id="51605"/>
    <lineage>
        <taxon>Eukaryota</taxon>
        <taxon>Viridiplantae</taxon>
        <taxon>Streptophyta</taxon>
        <taxon>Embryophyta</taxon>
        <taxon>Tracheophyta</taxon>
        <taxon>Spermatophyta</taxon>
        <taxon>Magnoliopsida</taxon>
        <taxon>Liliopsida</taxon>
        <taxon>Araceae</taxon>
        <taxon>Lemnoideae</taxon>
        <taxon>Spirodela</taxon>
    </lineage>
</organism>